<proteinExistence type="predicted"/>
<dbReference type="PROSITE" id="PS50879">
    <property type="entry name" value="RNASE_H_1"/>
    <property type="match status" value="1"/>
</dbReference>
<gene>
    <name evidence="2" type="ORF">L195_g018640</name>
</gene>
<dbReference type="InterPro" id="IPR044730">
    <property type="entry name" value="RNase_H-like_dom_plant"/>
</dbReference>
<evidence type="ECO:0000313" key="2">
    <source>
        <dbReference type="EMBL" id="PNX95448.1"/>
    </source>
</evidence>
<dbReference type="CDD" id="cd06222">
    <property type="entry name" value="RNase_H_like"/>
    <property type="match status" value="1"/>
</dbReference>
<evidence type="ECO:0000313" key="3">
    <source>
        <dbReference type="Proteomes" id="UP000236291"/>
    </source>
</evidence>
<dbReference type="GO" id="GO:0004523">
    <property type="term" value="F:RNA-DNA hybrid ribonuclease activity"/>
    <property type="evidence" value="ECO:0007669"/>
    <property type="project" value="InterPro"/>
</dbReference>
<dbReference type="AlphaFoldDB" id="A0A2K3MXB8"/>
<accession>A0A2K3MXB8</accession>
<dbReference type="Pfam" id="PF13456">
    <property type="entry name" value="RVT_3"/>
    <property type="match status" value="1"/>
</dbReference>
<dbReference type="InterPro" id="IPR012337">
    <property type="entry name" value="RNaseH-like_sf"/>
</dbReference>
<dbReference type="InterPro" id="IPR036397">
    <property type="entry name" value="RNaseH_sf"/>
</dbReference>
<dbReference type="InterPro" id="IPR002156">
    <property type="entry name" value="RNaseH_domain"/>
</dbReference>
<dbReference type="STRING" id="57577.A0A2K3MXB8"/>
<feature type="domain" description="RNase H type-1" evidence="1">
    <location>
        <begin position="8"/>
        <end position="141"/>
    </location>
</feature>
<evidence type="ECO:0000259" key="1">
    <source>
        <dbReference type="PROSITE" id="PS50879"/>
    </source>
</evidence>
<dbReference type="Gene3D" id="3.30.420.10">
    <property type="entry name" value="Ribonuclease H-like superfamily/Ribonuclease H"/>
    <property type="match status" value="1"/>
</dbReference>
<sequence length="141" mass="15601">MVAWTPPLDNCVKLNVDGSSLGNFGRSGYGGIIRNNVGGWLYGFSDFCGITTNLKAWLLAIVHGLSLTWSKGYTEVICEYDSKVIIDLIDQGVLNTHPYAHVVNRIRNYKNNVWFNGLRILSPALSIILSSDAIGLMRTRP</sequence>
<dbReference type="GO" id="GO:0003676">
    <property type="term" value="F:nucleic acid binding"/>
    <property type="evidence" value="ECO:0007669"/>
    <property type="project" value="InterPro"/>
</dbReference>
<protein>
    <submittedName>
        <fullName evidence="2">Ribonuclease H</fullName>
    </submittedName>
</protein>
<dbReference type="Proteomes" id="UP000236291">
    <property type="component" value="Unassembled WGS sequence"/>
</dbReference>
<comment type="caution">
    <text evidence="2">The sequence shown here is derived from an EMBL/GenBank/DDBJ whole genome shotgun (WGS) entry which is preliminary data.</text>
</comment>
<dbReference type="PANTHER" id="PTHR47723">
    <property type="entry name" value="OS05G0353850 PROTEIN"/>
    <property type="match status" value="1"/>
</dbReference>
<dbReference type="PANTHER" id="PTHR47723:SF19">
    <property type="entry name" value="POLYNUCLEOTIDYL TRANSFERASE, RIBONUCLEASE H-LIKE SUPERFAMILY PROTEIN"/>
    <property type="match status" value="1"/>
</dbReference>
<reference evidence="2 3" key="2">
    <citation type="journal article" date="2017" name="Front. Plant Sci.">
        <title>Gene Classification and Mining of Molecular Markers Useful in Red Clover (Trifolium pratense) Breeding.</title>
        <authorList>
            <person name="Istvanek J."/>
            <person name="Dluhosova J."/>
            <person name="Dluhos P."/>
            <person name="Patkova L."/>
            <person name="Nedelnik J."/>
            <person name="Repkova J."/>
        </authorList>
    </citation>
    <scope>NUCLEOTIDE SEQUENCE [LARGE SCALE GENOMIC DNA]</scope>
    <source>
        <strain evidence="3">cv. Tatra</strain>
        <tissue evidence="2">Young leaves</tissue>
    </source>
</reference>
<organism evidence="2 3">
    <name type="scientific">Trifolium pratense</name>
    <name type="common">Red clover</name>
    <dbReference type="NCBI Taxonomy" id="57577"/>
    <lineage>
        <taxon>Eukaryota</taxon>
        <taxon>Viridiplantae</taxon>
        <taxon>Streptophyta</taxon>
        <taxon>Embryophyta</taxon>
        <taxon>Tracheophyta</taxon>
        <taxon>Spermatophyta</taxon>
        <taxon>Magnoliopsida</taxon>
        <taxon>eudicotyledons</taxon>
        <taxon>Gunneridae</taxon>
        <taxon>Pentapetalae</taxon>
        <taxon>rosids</taxon>
        <taxon>fabids</taxon>
        <taxon>Fabales</taxon>
        <taxon>Fabaceae</taxon>
        <taxon>Papilionoideae</taxon>
        <taxon>50 kb inversion clade</taxon>
        <taxon>NPAAA clade</taxon>
        <taxon>Hologalegina</taxon>
        <taxon>IRL clade</taxon>
        <taxon>Trifolieae</taxon>
        <taxon>Trifolium</taxon>
    </lineage>
</organism>
<reference evidence="2 3" key="1">
    <citation type="journal article" date="2014" name="Am. J. Bot.">
        <title>Genome assembly and annotation for red clover (Trifolium pratense; Fabaceae).</title>
        <authorList>
            <person name="Istvanek J."/>
            <person name="Jaros M."/>
            <person name="Krenek A."/>
            <person name="Repkova J."/>
        </authorList>
    </citation>
    <scope>NUCLEOTIDE SEQUENCE [LARGE SCALE GENOMIC DNA]</scope>
    <source>
        <strain evidence="3">cv. Tatra</strain>
        <tissue evidence="2">Young leaves</tissue>
    </source>
</reference>
<dbReference type="SUPFAM" id="SSF53098">
    <property type="entry name" value="Ribonuclease H-like"/>
    <property type="match status" value="1"/>
</dbReference>
<dbReference type="EMBL" id="ASHM01013483">
    <property type="protein sequence ID" value="PNX95448.1"/>
    <property type="molecule type" value="Genomic_DNA"/>
</dbReference>
<name>A0A2K3MXB8_TRIPR</name>
<dbReference type="InterPro" id="IPR053151">
    <property type="entry name" value="RNase_H-like"/>
</dbReference>